<dbReference type="GeneID" id="81405512"/>
<comment type="caution">
    <text evidence="2">The sequence shown here is derived from an EMBL/GenBank/DDBJ whole genome shotgun (WGS) entry which is preliminary data.</text>
</comment>
<sequence length="109" mass="12662">MSPTIETFTSVLLFLLLGLTTMIIIMIIMVLVKEWTEYKAMQFWPKLRSTRTLDLESGMFLLRDITELTWRVDQLEDHISSRIQLNGSALPTVRAQFHQSRRKSQGPHG</sequence>
<dbReference type="OrthoDB" id="4276870at2759"/>
<protein>
    <submittedName>
        <fullName evidence="2">Uncharacterized protein</fullName>
    </submittedName>
</protein>
<organism evidence="2 3">
    <name type="scientific">Penicillium bovifimosum</name>
    <dbReference type="NCBI Taxonomy" id="126998"/>
    <lineage>
        <taxon>Eukaryota</taxon>
        <taxon>Fungi</taxon>
        <taxon>Dikarya</taxon>
        <taxon>Ascomycota</taxon>
        <taxon>Pezizomycotina</taxon>
        <taxon>Eurotiomycetes</taxon>
        <taxon>Eurotiomycetidae</taxon>
        <taxon>Eurotiales</taxon>
        <taxon>Aspergillaceae</taxon>
        <taxon>Penicillium</taxon>
    </lineage>
</organism>
<keyword evidence="3" id="KW-1185">Reference proteome</keyword>
<dbReference type="Proteomes" id="UP001149079">
    <property type="component" value="Unassembled WGS sequence"/>
</dbReference>
<dbReference type="EMBL" id="JAPQKL010000005">
    <property type="protein sequence ID" value="KAJ5129559.1"/>
    <property type="molecule type" value="Genomic_DNA"/>
</dbReference>
<keyword evidence="1" id="KW-0472">Membrane</keyword>
<proteinExistence type="predicted"/>
<keyword evidence="1" id="KW-0812">Transmembrane</keyword>
<keyword evidence="1" id="KW-1133">Transmembrane helix</keyword>
<dbReference type="RefSeq" id="XP_056519938.1">
    <property type="nucleotide sequence ID" value="XM_056666342.1"/>
</dbReference>
<accession>A0A9W9L003</accession>
<dbReference type="AlphaFoldDB" id="A0A9W9L003"/>
<feature type="transmembrane region" description="Helical" evidence="1">
    <location>
        <begin position="12"/>
        <end position="32"/>
    </location>
</feature>
<evidence type="ECO:0000313" key="3">
    <source>
        <dbReference type="Proteomes" id="UP001149079"/>
    </source>
</evidence>
<reference evidence="2" key="1">
    <citation type="submission" date="2022-11" db="EMBL/GenBank/DDBJ databases">
        <authorList>
            <person name="Petersen C."/>
        </authorList>
    </citation>
    <scope>NUCLEOTIDE SEQUENCE</scope>
    <source>
        <strain evidence="2">IBT 22155</strain>
    </source>
</reference>
<evidence type="ECO:0000256" key="1">
    <source>
        <dbReference type="SAM" id="Phobius"/>
    </source>
</evidence>
<name>A0A9W9L003_9EURO</name>
<reference evidence="2" key="2">
    <citation type="journal article" date="2023" name="IMA Fungus">
        <title>Comparative genomic study of the Penicillium genus elucidates a diverse pangenome and 15 lateral gene transfer events.</title>
        <authorList>
            <person name="Petersen C."/>
            <person name="Sorensen T."/>
            <person name="Nielsen M.R."/>
            <person name="Sondergaard T.E."/>
            <person name="Sorensen J.L."/>
            <person name="Fitzpatrick D.A."/>
            <person name="Frisvad J.C."/>
            <person name="Nielsen K.L."/>
        </authorList>
    </citation>
    <scope>NUCLEOTIDE SEQUENCE</scope>
    <source>
        <strain evidence="2">IBT 22155</strain>
    </source>
</reference>
<evidence type="ECO:0000313" key="2">
    <source>
        <dbReference type="EMBL" id="KAJ5129559.1"/>
    </source>
</evidence>
<gene>
    <name evidence="2" type="ORF">N7515_005598</name>
</gene>